<dbReference type="AlphaFoldDB" id="A0A0H3H548"/>
<accession>A0A0H3H548</accession>
<feature type="active site" description="Proton donor/acceptor" evidence="4">
    <location>
        <position position="140"/>
    </location>
</feature>
<dbReference type="InterPro" id="IPR002220">
    <property type="entry name" value="DapA-like"/>
</dbReference>
<dbReference type="GO" id="GO:0008747">
    <property type="term" value="F:N-acetylneuraminate lyase activity"/>
    <property type="evidence" value="ECO:0007669"/>
    <property type="project" value="UniProtKB-EC"/>
</dbReference>
<dbReference type="PROSITE" id="PS00666">
    <property type="entry name" value="DHDPS_2"/>
    <property type="match status" value="1"/>
</dbReference>
<dbReference type="HOGENOM" id="CLU_049343_6_0_6"/>
<dbReference type="RefSeq" id="WP_014227727.1">
    <property type="nucleotide sequence ID" value="NC_016612.1"/>
</dbReference>
<protein>
    <submittedName>
        <fullName evidence="6">N-acetylneuraminate lyase</fullName>
        <ecNumber evidence="6">4.1.3.3</ecNumber>
    </submittedName>
</protein>
<evidence type="ECO:0000256" key="3">
    <source>
        <dbReference type="PIRNR" id="PIRNR001365"/>
    </source>
</evidence>
<dbReference type="CDD" id="cd00408">
    <property type="entry name" value="DHDPS-like"/>
    <property type="match status" value="1"/>
</dbReference>
<feature type="binding site" evidence="5">
    <location>
        <position position="209"/>
    </location>
    <ligand>
        <name>pyruvate</name>
        <dbReference type="ChEBI" id="CHEBI:15361"/>
    </ligand>
</feature>
<dbReference type="SMART" id="SM01130">
    <property type="entry name" value="DHDPS"/>
    <property type="match status" value="1"/>
</dbReference>
<name>A0A0H3H548_KLEM8</name>
<evidence type="ECO:0000313" key="6">
    <source>
        <dbReference type="EMBL" id="AEX03654.1"/>
    </source>
</evidence>
<organism evidence="6 7">
    <name type="scientific">Klebsiella michiganensis (strain ATCC 8724 / DSM 4798 / JCM 20051 / NBRC 3318 / NRRL B-199 / KCTC 1686 / BUCSAV 143 / CCM 1901)</name>
    <dbReference type="NCBI Taxonomy" id="1006551"/>
    <lineage>
        <taxon>Bacteria</taxon>
        <taxon>Pseudomonadati</taxon>
        <taxon>Pseudomonadota</taxon>
        <taxon>Gammaproteobacteria</taxon>
        <taxon>Enterobacterales</taxon>
        <taxon>Enterobacteriaceae</taxon>
        <taxon>Klebsiella/Raoultella group</taxon>
        <taxon>Klebsiella</taxon>
    </lineage>
</organism>
<dbReference type="PIRSF" id="PIRSF001365">
    <property type="entry name" value="DHDPS"/>
    <property type="match status" value="1"/>
</dbReference>
<dbReference type="Gene3D" id="3.20.20.70">
    <property type="entry name" value="Aldolase class I"/>
    <property type="match status" value="1"/>
</dbReference>
<dbReference type="GO" id="GO:0019262">
    <property type="term" value="P:N-acetylneuraminate catabolic process"/>
    <property type="evidence" value="ECO:0007669"/>
    <property type="project" value="TreeGrafter"/>
</dbReference>
<dbReference type="EC" id="4.1.3.3" evidence="6"/>
<reference evidence="6 7" key="1">
    <citation type="journal article" date="2012" name="J. Bacteriol.">
        <title>Complete genome sequence of Klebsiella oxytoca KCTC 1686, used in production of 2,3-butanediol.</title>
        <authorList>
            <person name="Shin S.H."/>
            <person name="Kim S."/>
            <person name="Kim J.Y."/>
            <person name="Lee S."/>
            <person name="Um Y."/>
            <person name="Oh M.K."/>
            <person name="Kim Y.R."/>
            <person name="Lee J."/>
            <person name="Yang K.S."/>
        </authorList>
    </citation>
    <scope>NUCLEOTIDE SEQUENCE [LARGE SCALE GENOMIC DNA]</scope>
    <source>
        <strain evidence="7">ATCC 8724 / DSM 4798 / JCM 20051 / NBRC 3318 / NRRL B-199 / KCTC 1686</strain>
    </source>
</reference>
<evidence type="ECO:0000256" key="5">
    <source>
        <dbReference type="PIRSR" id="PIRSR001365-2"/>
    </source>
</evidence>
<dbReference type="PRINTS" id="PR00146">
    <property type="entry name" value="DHPICSNTHASE"/>
</dbReference>
<evidence type="ECO:0000313" key="7">
    <source>
        <dbReference type="Proteomes" id="UP000007843"/>
    </source>
</evidence>
<keyword evidence="2" id="KW-0704">Schiff base</keyword>
<proteinExistence type="inferred from homology"/>
<gene>
    <name evidence="6" type="ordered locus">KOX_09640</name>
</gene>
<dbReference type="EMBL" id="CP003218">
    <property type="protein sequence ID" value="AEX03654.1"/>
    <property type="molecule type" value="Genomic_DNA"/>
</dbReference>
<evidence type="ECO:0000256" key="2">
    <source>
        <dbReference type="ARBA" id="ARBA00023270"/>
    </source>
</evidence>
<feature type="active site" description="Schiff-base intermediate with substrate" evidence="4">
    <location>
        <position position="168"/>
    </location>
</feature>
<dbReference type="Pfam" id="PF00701">
    <property type="entry name" value="DHDPS"/>
    <property type="match status" value="1"/>
</dbReference>
<dbReference type="SUPFAM" id="SSF51569">
    <property type="entry name" value="Aldolase"/>
    <property type="match status" value="1"/>
</dbReference>
<dbReference type="PATRIC" id="fig|1006551.4.peg.1937"/>
<dbReference type="InterPro" id="IPR020625">
    <property type="entry name" value="Schiff_base-form_aldolases_AS"/>
</dbReference>
<sequence length="303" mass="33263">MVSDKWQVFRGIISAVVTPMHADESVNYAALDAIARAQLARGVEGFYCCGSSGEGPLLRFDERRQMLATLVQSAGGRVPVIAHVGTPRTRDAVELAKHAEQDGASAVSLVPPYYYKYSREEIIAYYRRVLDAISIPVILYNIPQFTGVELDAQSADALLGDEQVLGVKHTSHNLYSLERMIARYPEKVFFNGFDEIFLSSLAAGATATVGTTVNLQPELFLALRSAFQQGDIARAQRLQQQINEVVEQLVARGVFQSAKYLAAKETVDTGPTREPFVALTAAQKGELDDLYLHFRGYIADAGQ</sequence>
<dbReference type="InterPro" id="IPR013785">
    <property type="entry name" value="Aldolase_TIM"/>
</dbReference>
<keyword evidence="1 3" id="KW-0456">Lyase</keyword>
<comment type="similarity">
    <text evidence="3">Belongs to the DapA family.</text>
</comment>
<evidence type="ECO:0000256" key="4">
    <source>
        <dbReference type="PIRSR" id="PIRSR001365-1"/>
    </source>
</evidence>
<dbReference type="KEGG" id="kox:KOX_09640"/>
<dbReference type="PANTHER" id="PTHR42849">
    <property type="entry name" value="N-ACETYLNEURAMINATE LYASE"/>
    <property type="match status" value="1"/>
</dbReference>
<dbReference type="GO" id="GO:0005829">
    <property type="term" value="C:cytosol"/>
    <property type="evidence" value="ECO:0007669"/>
    <property type="project" value="TreeGrafter"/>
</dbReference>
<dbReference type="PANTHER" id="PTHR42849:SF1">
    <property type="entry name" value="N-ACETYLNEURAMINATE LYASE"/>
    <property type="match status" value="1"/>
</dbReference>
<dbReference type="Proteomes" id="UP000007843">
    <property type="component" value="Chromosome"/>
</dbReference>
<evidence type="ECO:0000256" key="1">
    <source>
        <dbReference type="ARBA" id="ARBA00023239"/>
    </source>
</evidence>